<proteinExistence type="predicted"/>
<dbReference type="Proteomes" id="UP000314294">
    <property type="component" value="Unassembled WGS sequence"/>
</dbReference>
<name>A0A4Z2JA59_9TELE</name>
<keyword evidence="3" id="KW-1185">Reference proteome</keyword>
<feature type="compositionally biased region" description="Pro residues" evidence="1">
    <location>
        <begin position="12"/>
        <end position="21"/>
    </location>
</feature>
<evidence type="ECO:0000256" key="1">
    <source>
        <dbReference type="SAM" id="MobiDB-lite"/>
    </source>
</evidence>
<evidence type="ECO:0000313" key="3">
    <source>
        <dbReference type="Proteomes" id="UP000314294"/>
    </source>
</evidence>
<reference evidence="2 3" key="1">
    <citation type="submission" date="2019-03" db="EMBL/GenBank/DDBJ databases">
        <title>First draft genome of Liparis tanakae, snailfish: a comprehensive survey of snailfish specific genes.</title>
        <authorList>
            <person name="Kim W."/>
            <person name="Song I."/>
            <person name="Jeong J.-H."/>
            <person name="Kim D."/>
            <person name="Kim S."/>
            <person name="Ryu S."/>
            <person name="Song J.Y."/>
            <person name="Lee S.K."/>
        </authorList>
    </citation>
    <scope>NUCLEOTIDE SEQUENCE [LARGE SCALE GENOMIC DNA]</scope>
    <source>
        <tissue evidence="2">Muscle</tissue>
    </source>
</reference>
<accession>A0A4Z2JA59</accession>
<dbReference type="EMBL" id="SRLO01000013">
    <property type="protein sequence ID" value="TNN86821.1"/>
    <property type="molecule type" value="Genomic_DNA"/>
</dbReference>
<protein>
    <submittedName>
        <fullName evidence="2">Uncharacterized protein</fullName>
    </submittedName>
</protein>
<dbReference type="AlphaFoldDB" id="A0A4Z2JA59"/>
<evidence type="ECO:0000313" key="2">
    <source>
        <dbReference type="EMBL" id="TNN86821.1"/>
    </source>
</evidence>
<comment type="caution">
    <text evidence="2">The sequence shown here is derived from an EMBL/GenBank/DDBJ whole genome shotgun (WGS) entry which is preliminary data.</text>
</comment>
<organism evidence="2 3">
    <name type="scientific">Liparis tanakae</name>
    <name type="common">Tanaka's snailfish</name>
    <dbReference type="NCBI Taxonomy" id="230148"/>
    <lineage>
        <taxon>Eukaryota</taxon>
        <taxon>Metazoa</taxon>
        <taxon>Chordata</taxon>
        <taxon>Craniata</taxon>
        <taxon>Vertebrata</taxon>
        <taxon>Euteleostomi</taxon>
        <taxon>Actinopterygii</taxon>
        <taxon>Neopterygii</taxon>
        <taxon>Teleostei</taxon>
        <taxon>Neoteleostei</taxon>
        <taxon>Acanthomorphata</taxon>
        <taxon>Eupercaria</taxon>
        <taxon>Perciformes</taxon>
        <taxon>Cottioidei</taxon>
        <taxon>Cottales</taxon>
        <taxon>Liparidae</taxon>
        <taxon>Liparis</taxon>
    </lineage>
</organism>
<feature type="region of interest" description="Disordered" evidence="1">
    <location>
        <begin position="1"/>
        <end position="66"/>
    </location>
</feature>
<gene>
    <name evidence="2" type="ORF">EYF80_003004</name>
</gene>
<sequence>MGPVSNALTRSPAPPRPPAPPQADATCVSWSWATDRALAPDPASQNQAANDEAASQTEWERRAESL</sequence>
<feature type="compositionally biased region" description="Polar residues" evidence="1">
    <location>
        <begin position="43"/>
        <end position="57"/>
    </location>
</feature>